<protein>
    <recommendedName>
        <fullName evidence="2">Edg1 TPR repeats region domain-containing protein</fullName>
    </recommendedName>
</protein>
<dbReference type="InterPro" id="IPR056581">
    <property type="entry name" value="TPR_Edg1"/>
</dbReference>
<dbReference type="EMBL" id="WUAV01000002">
    <property type="protein sequence ID" value="KAF1765676.1"/>
    <property type="molecule type" value="Genomic_DNA"/>
</dbReference>
<feature type="compositionally biased region" description="Basic and acidic residues" evidence="1">
    <location>
        <begin position="953"/>
        <end position="973"/>
    </location>
</feature>
<dbReference type="CTD" id="9803148"/>
<dbReference type="GeneID" id="9803148"/>
<feature type="domain" description="Edg1 TPR repeats region" evidence="2">
    <location>
        <begin position="195"/>
        <end position="595"/>
    </location>
</feature>
<reference evidence="3 4" key="1">
    <citation type="submission" date="2019-12" db="EMBL/GenBank/DDBJ databases">
        <title>Chromosome-level assembly of the Caenorhabditis remanei genome.</title>
        <authorList>
            <person name="Teterina A.A."/>
            <person name="Willis J.H."/>
            <person name="Phillips P.C."/>
        </authorList>
    </citation>
    <scope>NUCLEOTIDE SEQUENCE [LARGE SCALE GENOMIC DNA]</scope>
    <source>
        <strain evidence="3 4">PX506</strain>
        <tissue evidence="3">Whole organism</tissue>
    </source>
</reference>
<dbReference type="Proteomes" id="UP000483820">
    <property type="component" value="Chromosome II"/>
</dbReference>
<evidence type="ECO:0000259" key="2">
    <source>
        <dbReference type="Pfam" id="PF24293"/>
    </source>
</evidence>
<feature type="compositionally biased region" description="Polar residues" evidence="1">
    <location>
        <begin position="913"/>
        <end position="934"/>
    </location>
</feature>
<feature type="compositionally biased region" description="Basic and acidic residues" evidence="1">
    <location>
        <begin position="1024"/>
        <end position="1033"/>
    </location>
</feature>
<dbReference type="KEGG" id="crq:GCK72_005629"/>
<feature type="compositionally biased region" description="Basic and acidic residues" evidence="1">
    <location>
        <begin position="1042"/>
        <end position="1082"/>
    </location>
</feature>
<sequence>MNNPEESAVRDLGRFALAVLNGMVDLQNSAAELIRYEFSFRTVKDVIRRGSEDPELINQIFDHINHLVIYLNEEIVETSRKATPVGMEDRHFTELQKRMQLMYEVWLGMKMNEAYQVPALMNHVEASREAVKYAYGTCEDYHRWKKLPSELREFFLDEQKEVKSAVEEAEPIMFAREDGVVSSIAHEKANSDDEGKKKQFVAKTEKVLSNYRAKNPDYKTMRELINVKTKYRLEGIYCDNLINEFISVWDMATDPEAVNPKEKYAFTALLKKVFLMMVDKRRNDFAAKLFDKYNKDAGVLPCLENFVEHFQSGLTEAMNQLPLDSNVLSNNMELFEKTKDPIIWFLLVSPAYTVQQLLTICVDNKGYIAIINRIFRVLPTLFERSIHVTPLPFEEEGKKEKLLLTILHRVFMIGRTTWKSASQWENAGMMTMSFAKNRNRKEGQPEKAENKALLDPFSLVNFALTELLKEHRKPLKSVEIFVKMLQRLLANNNNARMSSNYMFATSFNEEGENTISTPILVHLLFELLAEYDELSVEVCDGARDVLKSVSSRMSSGQVVFDPDTCHYLTDDNFNNAPWWIKYALYTWFSTALRNPKKQVPSGVYKTIPEQFLDEFDQIKLDETASLPDCFMRSLFELGLFDVELAIELLKFGYGIKFEASVVERMALALVDSYGKKMSKRQGGLEIGKLITAMLETFDPIRELAPLTAYCTCYLESLKKIEYILVLFMAARISKEKQLSAAKVRTGEIKQITQDELFCLNEIAEQLMDIFCETTKTHIEREASEVEKLRQEADALIFSPGCTPDQFKALIEKEEREQSLTLQLTMIYLKCSHFCRLYQNVPIKLQQLMNSTLEKQYTSQKLLAKKVMDDVLTEQRKTEVVYAFVEQKGVPIEPKELDKETVQPVKPSDLYTPKQPTQPSNVESTSAENPMFSHSNGDKRQGRDNYAGNRGNNRRFDNDRPSSSRGNVRSERCNSYRGSRWHPVNDVQTFSSRDRDFVHKKTKNATNSDFERSFPRDLKNSYDQDKLYYEDRRSPFNSPAGKMPDDVRRYSESKDSNYDPWEDQSRRFTSESDYSHDDTENRYLDQTIRSVRNFSQRDQQQRYSRPGTSSITPPKASERKQPKKGFASGEPNRYQSNTRKPADRKHRYTSHSYEQEEEMIDQLKPGQPEREDLADALGLNNREQIPSNSRRGGFHR</sequence>
<feature type="compositionally biased region" description="Polar residues" evidence="1">
    <location>
        <begin position="1086"/>
        <end position="1111"/>
    </location>
</feature>
<organism evidence="3 4">
    <name type="scientific">Caenorhabditis remanei</name>
    <name type="common">Caenorhabditis vulgaris</name>
    <dbReference type="NCBI Taxonomy" id="31234"/>
    <lineage>
        <taxon>Eukaryota</taxon>
        <taxon>Metazoa</taxon>
        <taxon>Ecdysozoa</taxon>
        <taxon>Nematoda</taxon>
        <taxon>Chromadorea</taxon>
        <taxon>Rhabditida</taxon>
        <taxon>Rhabditina</taxon>
        <taxon>Rhabditomorpha</taxon>
        <taxon>Rhabditoidea</taxon>
        <taxon>Rhabditidae</taxon>
        <taxon>Peloderinae</taxon>
        <taxon>Caenorhabditis</taxon>
    </lineage>
</organism>
<gene>
    <name evidence="3" type="ORF">GCK72_005629</name>
</gene>
<feature type="region of interest" description="Disordered" evidence="1">
    <location>
        <begin position="894"/>
        <end position="981"/>
    </location>
</feature>
<proteinExistence type="predicted"/>
<comment type="caution">
    <text evidence="3">The sequence shown here is derived from an EMBL/GenBank/DDBJ whole genome shotgun (WGS) entry which is preliminary data.</text>
</comment>
<feature type="region of interest" description="Disordered" evidence="1">
    <location>
        <begin position="1024"/>
        <end position="1195"/>
    </location>
</feature>
<evidence type="ECO:0000256" key="1">
    <source>
        <dbReference type="SAM" id="MobiDB-lite"/>
    </source>
</evidence>
<dbReference type="Pfam" id="PF24293">
    <property type="entry name" value="TPR_Edg1"/>
    <property type="match status" value="1"/>
</dbReference>
<dbReference type="AlphaFoldDB" id="A0A6A5HG43"/>
<evidence type="ECO:0000313" key="3">
    <source>
        <dbReference type="EMBL" id="KAF1765676.1"/>
    </source>
</evidence>
<feature type="compositionally biased region" description="Polar residues" evidence="1">
    <location>
        <begin position="1180"/>
        <end position="1189"/>
    </location>
</feature>
<name>A0A6A5HG43_CAERE</name>
<dbReference type="RefSeq" id="XP_003117525.2">
    <property type="nucleotide sequence ID" value="XM_003117477.2"/>
</dbReference>
<evidence type="ECO:0000313" key="4">
    <source>
        <dbReference type="Proteomes" id="UP000483820"/>
    </source>
</evidence>
<accession>A0A6A5HG43</accession>